<evidence type="ECO:0000256" key="7">
    <source>
        <dbReference type="ARBA" id="ARBA00023136"/>
    </source>
</evidence>
<dbReference type="GO" id="GO:0005886">
    <property type="term" value="C:plasma membrane"/>
    <property type="evidence" value="ECO:0007669"/>
    <property type="project" value="UniProtKB-SubCell"/>
</dbReference>
<organism evidence="11 12">
    <name type="scientific">Macrosiphum euphorbiae</name>
    <name type="common">potato aphid</name>
    <dbReference type="NCBI Taxonomy" id="13131"/>
    <lineage>
        <taxon>Eukaryota</taxon>
        <taxon>Metazoa</taxon>
        <taxon>Ecdysozoa</taxon>
        <taxon>Arthropoda</taxon>
        <taxon>Hexapoda</taxon>
        <taxon>Insecta</taxon>
        <taxon>Pterygota</taxon>
        <taxon>Neoptera</taxon>
        <taxon>Paraneoptera</taxon>
        <taxon>Hemiptera</taxon>
        <taxon>Sternorrhyncha</taxon>
        <taxon>Aphidomorpha</taxon>
        <taxon>Aphidoidea</taxon>
        <taxon>Aphididae</taxon>
        <taxon>Macrosiphini</taxon>
        <taxon>Macrosiphum</taxon>
    </lineage>
</organism>
<gene>
    <name evidence="11" type="ORF">MEUPH1_LOCUS3165</name>
</gene>
<feature type="transmembrane region" description="Helical" evidence="10">
    <location>
        <begin position="337"/>
        <end position="355"/>
    </location>
</feature>
<evidence type="ECO:0000313" key="12">
    <source>
        <dbReference type="Proteomes" id="UP001160148"/>
    </source>
</evidence>
<evidence type="ECO:0000256" key="5">
    <source>
        <dbReference type="ARBA" id="ARBA00022725"/>
    </source>
</evidence>
<evidence type="ECO:0000256" key="6">
    <source>
        <dbReference type="ARBA" id="ARBA00022989"/>
    </source>
</evidence>
<dbReference type="AlphaFoldDB" id="A0AAV0VPS1"/>
<keyword evidence="8 10" id="KW-0675">Receptor</keyword>
<keyword evidence="9 10" id="KW-0807">Transducer</keyword>
<keyword evidence="6 10" id="KW-1133">Transmembrane helix</keyword>
<keyword evidence="2" id="KW-1003">Cell membrane</keyword>
<keyword evidence="5 10" id="KW-0552">Olfaction</keyword>
<dbReference type="PANTHER" id="PTHR21137:SF35">
    <property type="entry name" value="ODORANT RECEPTOR 19A-RELATED"/>
    <property type="match status" value="1"/>
</dbReference>
<evidence type="ECO:0000313" key="11">
    <source>
        <dbReference type="EMBL" id="CAI6346236.1"/>
    </source>
</evidence>
<comment type="caution">
    <text evidence="11">The sequence shown here is derived from an EMBL/GenBank/DDBJ whole genome shotgun (WGS) entry which is preliminary data.</text>
</comment>
<feature type="transmembrane region" description="Helical" evidence="10">
    <location>
        <begin position="196"/>
        <end position="218"/>
    </location>
</feature>
<comment type="subcellular location">
    <subcellularLocation>
        <location evidence="1 10">Cell membrane</location>
        <topology evidence="1 10">Multi-pass membrane protein</topology>
    </subcellularLocation>
</comment>
<evidence type="ECO:0000256" key="1">
    <source>
        <dbReference type="ARBA" id="ARBA00004651"/>
    </source>
</evidence>
<sequence length="433" mass="49575">MTTPRVTAFTAPTSSEDQTIVDNKLFKSICLHQILDPTNGGNRFCRFVLIAFMSVSFSVQIMQLVGLYFAVNDLQRFAFTTTTLSHAFLCMTKDYVLLTHSDKLRDTLEVARYEFTSCGARDQRVVRRSRAVLSMVLRSFAVFSWFTCVIWTLTPLFAMDEYLQVTNVDDTVSRYRVTIFNMWLPVPVDVYNAMPIWSLIYMVEVIACLFTSFSWLLFDSYVVTMCVTFNAQLRTVSASCATIGHRDCFASLSPNATGTHNIKIDDSNLLNCYDELINHIKDNQNIIKKYDDFFEIIQPVVLFQIIAGSYSVITLIFLTALAYLMGWSIISGTVLKVFFGFLSLTFELFLYCYVFNHIETEKCKMNFGLYSSNWTAMDLKFKKTLLFAMNMNSAHRRVMKVTPTSILNLEMFANVMNMAYSIVSVLLNSRGQK</sequence>
<evidence type="ECO:0000256" key="10">
    <source>
        <dbReference type="RuleBase" id="RU351113"/>
    </source>
</evidence>
<dbReference type="Proteomes" id="UP001160148">
    <property type="component" value="Unassembled WGS sequence"/>
</dbReference>
<keyword evidence="7 10" id="KW-0472">Membrane</keyword>
<dbReference type="InterPro" id="IPR004117">
    <property type="entry name" value="7tm6_olfct_rcpt"/>
</dbReference>
<evidence type="ECO:0000256" key="9">
    <source>
        <dbReference type="ARBA" id="ARBA00023224"/>
    </source>
</evidence>
<keyword evidence="3 10" id="KW-0716">Sensory transduction</keyword>
<feature type="transmembrane region" description="Helical" evidence="10">
    <location>
        <begin position="406"/>
        <end position="427"/>
    </location>
</feature>
<comment type="similarity">
    <text evidence="10">Belongs to the insect chemoreceptor superfamily. Heteromeric odorant receptor channel (TC 1.A.69) family.</text>
</comment>
<dbReference type="GO" id="GO:0007165">
    <property type="term" value="P:signal transduction"/>
    <property type="evidence" value="ECO:0007669"/>
    <property type="project" value="UniProtKB-KW"/>
</dbReference>
<reference evidence="11 12" key="1">
    <citation type="submission" date="2023-01" db="EMBL/GenBank/DDBJ databases">
        <authorList>
            <person name="Whitehead M."/>
        </authorList>
    </citation>
    <scope>NUCLEOTIDE SEQUENCE [LARGE SCALE GENOMIC DNA]</scope>
</reference>
<comment type="caution">
    <text evidence="10">Lacks conserved residue(s) required for the propagation of feature annotation.</text>
</comment>
<proteinExistence type="inferred from homology"/>
<dbReference type="PANTHER" id="PTHR21137">
    <property type="entry name" value="ODORANT RECEPTOR"/>
    <property type="match status" value="1"/>
</dbReference>
<protein>
    <recommendedName>
        <fullName evidence="10">Odorant receptor</fullName>
    </recommendedName>
</protein>
<feature type="transmembrane region" description="Helical" evidence="10">
    <location>
        <begin position="47"/>
        <end position="71"/>
    </location>
</feature>
<accession>A0AAV0VPS1</accession>
<dbReference type="GO" id="GO:0004984">
    <property type="term" value="F:olfactory receptor activity"/>
    <property type="evidence" value="ECO:0007669"/>
    <property type="project" value="InterPro"/>
</dbReference>
<keyword evidence="12" id="KW-1185">Reference proteome</keyword>
<keyword evidence="4 10" id="KW-0812">Transmembrane</keyword>
<dbReference type="EMBL" id="CARXXK010000001">
    <property type="protein sequence ID" value="CAI6346236.1"/>
    <property type="molecule type" value="Genomic_DNA"/>
</dbReference>
<dbReference type="Pfam" id="PF02949">
    <property type="entry name" value="7tm_6"/>
    <property type="match status" value="1"/>
</dbReference>
<dbReference type="GO" id="GO:0005549">
    <property type="term" value="F:odorant binding"/>
    <property type="evidence" value="ECO:0007669"/>
    <property type="project" value="InterPro"/>
</dbReference>
<evidence type="ECO:0000256" key="3">
    <source>
        <dbReference type="ARBA" id="ARBA00022606"/>
    </source>
</evidence>
<evidence type="ECO:0000256" key="8">
    <source>
        <dbReference type="ARBA" id="ARBA00023170"/>
    </source>
</evidence>
<name>A0AAV0VPS1_9HEMI</name>
<feature type="transmembrane region" description="Helical" evidence="10">
    <location>
        <begin position="131"/>
        <end position="153"/>
    </location>
</feature>
<evidence type="ECO:0000256" key="4">
    <source>
        <dbReference type="ARBA" id="ARBA00022692"/>
    </source>
</evidence>
<feature type="transmembrane region" description="Helical" evidence="10">
    <location>
        <begin position="300"/>
        <end position="325"/>
    </location>
</feature>
<evidence type="ECO:0000256" key="2">
    <source>
        <dbReference type="ARBA" id="ARBA00022475"/>
    </source>
</evidence>